<protein>
    <submittedName>
        <fullName evidence="1">Uncharacterized protein</fullName>
    </submittedName>
</protein>
<name>A0A917PSU6_9PSED</name>
<dbReference type="EMBL" id="BMPO01000003">
    <property type="protein sequence ID" value="GGJ89634.1"/>
    <property type="molecule type" value="Genomic_DNA"/>
</dbReference>
<keyword evidence="2" id="KW-1185">Reference proteome</keyword>
<comment type="caution">
    <text evidence="1">The sequence shown here is derived from an EMBL/GenBank/DDBJ whole genome shotgun (WGS) entry which is preliminary data.</text>
</comment>
<dbReference type="Proteomes" id="UP000635983">
    <property type="component" value="Unassembled WGS sequence"/>
</dbReference>
<dbReference type="InterPro" id="IPR058059">
    <property type="entry name" value="PA3496-like"/>
</dbReference>
<dbReference type="AlphaFoldDB" id="A0A917PSU6"/>
<proteinExistence type="predicted"/>
<reference evidence="1" key="1">
    <citation type="journal article" date="2014" name="Int. J. Syst. Evol. Microbiol.">
        <title>Complete genome sequence of Corynebacterium casei LMG S-19264T (=DSM 44701T), isolated from a smear-ripened cheese.</title>
        <authorList>
            <consortium name="US DOE Joint Genome Institute (JGI-PGF)"/>
            <person name="Walter F."/>
            <person name="Albersmeier A."/>
            <person name="Kalinowski J."/>
            <person name="Ruckert C."/>
        </authorList>
    </citation>
    <scope>NUCLEOTIDE SEQUENCE</scope>
    <source>
        <strain evidence="1">JCM 30078</strain>
    </source>
</reference>
<sequence length="74" mass="8654">MSDLFASKPVARLDDERKARRKMEDQRRMAFRRAIESYAEQRQLQHELADYPDLVVANYQAVSNHGRYAGAAQR</sequence>
<dbReference type="NCBIfam" id="NF046101">
    <property type="entry name" value="PA3496_fam"/>
    <property type="match status" value="1"/>
</dbReference>
<reference evidence="1" key="2">
    <citation type="submission" date="2020-09" db="EMBL/GenBank/DDBJ databases">
        <authorList>
            <person name="Sun Q."/>
            <person name="Ohkuma M."/>
        </authorList>
    </citation>
    <scope>NUCLEOTIDE SEQUENCE</scope>
    <source>
        <strain evidence="1">JCM 30078</strain>
    </source>
</reference>
<accession>A0A917PSU6</accession>
<gene>
    <name evidence="1" type="ORF">GCM10009304_14060</name>
</gene>
<organism evidence="1 2">
    <name type="scientific">Pseudomonas matsuisoli</name>
    <dbReference type="NCBI Taxonomy" id="1515666"/>
    <lineage>
        <taxon>Bacteria</taxon>
        <taxon>Pseudomonadati</taxon>
        <taxon>Pseudomonadota</taxon>
        <taxon>Gammaproteobacteria</taxon>
        <taxon>Pseudomonadales</taxon>
        <taxon>Pseudomonadaceae</taxon>
        <taxon>Pseudomonas</taxon>
    </lineage>
</organism>
<dbReference type="RefSeq" id="WP_188982454.1">
    <property type="nucleotide sequence ID" value="NZ_BMPO01000003.1"/>
</dbReference>
<evidence type="ECO:0000313" key="1">
    <source>
        <dbReference type="EMBL" id="GGJ89634.1"/>
    </source>
</evidence>
<evidence type="ECO:0000313" key="2">
    <source>
        <dbReference type="Proteomes" id="UP000635983"/>
    </source>
</evidence>